<dbReference type="InterPro" id="IPR009061">
    <property type="entry name" value="DNA-bd_dom_put_sf"/>
</dbReference>
<dbReference type="PROSITE" id="PS50994">
    <property type="entry name" value="INTEGRASE"/>
    <property type="match status" value="1"/>
</dbReference>
<dbReference type="SUPFAM" id="SSF46955">
    <property type="entry name" value="Putative DNA-binding domain"/>
    <property type="match status" value="1"/>
</dbReference>
<dbReference type="SUPFAM" id="SSF50610">
    <property type="entry name" value="mu transposase, C-terminal domain"/>
    <property type="match status" value="1"/>
</dbReference>
<dbReference type="Pfam" id="PF09299">
    <property type="entry name" value="Mu-transpos_C"/>
    <property type="match status" value="1"/>
</dbReference>
<dbReference type="GO" id="GO:0015074">
    <property type="term" value="P:DNA integration"/>
    <property type="evidence" value="ECO:0007669"/>
    <property type="project" value="InterPro"/>
</dbReference>
<dbReference type="Proteomes" id="UP000198505">
    <property type="component" value="Unassembled WGS sequence"/>
</dbReference>
<dbReference type="AlphaFoldDB" id="A0A1H9VR48"/>
<dbReference type="Gene3D" id="2.30.30.130">
    <property type="entry name" value="Transposase, Mu, C-terminal"/>
    <property type="match status" value="1"/>
</dbReference>
<dbReference type="RefSeq" id="WP_092829133.1">
    <property type="nucleotide sequence ID" value="NZ_FOGS01000010.1"/>
</dbReference>
<dbReference type="EMBL" id="FOGS01000010">
    <property type="protein sequence ID" value="SES24280.1"/>
    <property type="molecule type" value="Genomic_DNA"/>
</dbReference>
<dbReference type="InterPro" id="IPR036397">
    <property type="entry name" value="RNaseH_sf"/>
</dbReference>
<dbReference type="STRING" id="416874.SAMN04487958_110111"/>
<dbReference type="Pfam" id="PF02316">
    <property type="entry name" value="HTH_Tnp_Mu_1"/>
    <property type="match status" value="1"/>
</dbReference>
<organism evidence="4 5">
    <name type="scientific">Vreelandella subterranea</name>
    <dbReference type="NCBI Taxonomy" id="416874"/>
    <lineage>
        <taxon>Bacteria</taxon>
        <taxon>Pseudomonadati</taxon>
        <taxon>Pseudomonadota</taxon>
        <taxon>Gammaproteobacteria</taxon>
        <taxon>Oceanospirillales</taxon>
        <taxon>Halomonadaceae</taxon>
        <taxon>Vreelandella</taxon>
    </lineage>
</organism>
<sequence>MNWYSAKELAGLPGMPGTVQGVKAKAKTQSWEAQKRMGRGGGYEYAFAVLPIETQNALLLAQAENAEPAPASTVASTPEDPRPGQQQLTDAQRQVMSARVAFVREIERMSRMVSQQRAIETLVSHARENDLTPYLKERVVLANDRKTETRTLSERTLKRWMSDFKKHGERGLAPKRRQADMSMPPWAGDFLKRYQKPQKPSVEAAYQMLVEQTPPPHPSIHQVRRWLAKLSPEARERGRMGAHEIKALQPFKRRSSKDLWPNDVWVADGHTFDAEVINPLTGQAFRPEVTLIIDWATRRIVGFALNLAESTLATLDALRDAVSRAGMFNLFYVDNGSGFDNATVYEVVDRLGGTITHSLPYNSQARGVIERAHQSTLVKLAKTMSSYIGADMDKEASTRAHKLSRRDIKKGLKPALIPTFQEFFDRLNDALDVYNHRPHSGLTKIRDLDSGRLRHQSPIEAWKNAEAEGFEALTAPSDVVASLMRPQEVRKTNRGEVRINGGTYFMDALRDFHGEEIRVAWDYRDTASVGVYTLEGEHIGNALLDGNATTAMPASMIQRAAEKREKGQLNRLAQKAKTITGSDVEIRAITPAASYSDEKQAAAGRAYAKQLADEGTRFQIPQDKMARYRLWKKLDAQMQQGEDVPKEARDWYEHYRENRDLKAIAEVMDTDGLPPVRNPRAR</sequence>
<evidence type="ECO:0000256" key="1">
    <source>
        <dbReference type="SAM" id="MobiDB-lite"/>
    </source>
</evidence>
<proteinExistence type="predicted"/>
<dbReference type="InterPro" id="IPR015378">
    <property type="entry name" value="Transposase-like_Mu_C"/>
</dbReference>
<reference evidence="5" key="1">
    <citation type="submission" date="2016-10" db="EMBL/GenBank/DDBJ databases">
        <authorList>
            <person name="Varghese N."/>
            <person name="Submissions S."/>
        </authorList>
    </citation>
    <scope>NUCLEOTIDE SEQUENCE [LARGE SCALE GENOMIC DNA]</scope>
    <source>
        <strain evidence="5">CGMCC 1.6495</strain>
    </source>
</reference>
<accession>A0A1H9VR48</accession>
<evidence type="ECO:0000259" key="2">
    <source>
        <dbReference type="PROSITE" id="PS50994"/>
    </source>
</evidence>
<feature type="domain" description="HTH Mu-type" evidence="3">
    <location>
        <begin position="1"/>
        <end position="66"/>
    </location>
</feature>
<evidence type="ECO:0000313" key="4">
    <source>
        <dbReference type="EMBL" id="SES24280.1"/>
    </source>
</evidence>
<feature type="domain" description="Integrase catalytic" evidence="2">
    <location>
        <begin position="257"/>
        <end position="466"/>
    </location>
</feature>
<dbReference type="InterPro" id="IPR001584">
    <property type="entry name" value="Integrase_cat-core"/>
</dbReference>
<name>A0A1H9VR48_9GAMM</name>
<dbReference type="SUPFAM" id="SSF53098">
    <property type="entry name" value="Ribonuclease H-like"/>
    <property type="match status" value="1"/>
</dbReference>
<dbReference type="InterPro" id="IPR036388">
    <property type="entry name" value="WH-like_DNA-bd_sf"/>
</dbReference>
<evidence type="ECO:0000259" key="3">
    <source>
        <dbReference type="PROSITE" id="PS51702"/>
    </source>
</evidence>
<gene>
    <name evidence="4" type="ORF">SAMN04487958_110111</name>
</gene>
<dbReference type="GO" id="GO:0003677">
    <property type="term" value="F:DNA binding"/>
    <property type="evidence" value="ECO:0007669"/>
    <property type="project" value="InterPro"/>
</dbReference>
<dbReference type="InterPro" id="IPR012337">
    <property type="entry name" value="RNaseH-like_sf"/>
</dbReference>
<dbReference type="Gene3D" id="1.10.10.10">
    <property type="entry name" value="Winged helix-like DNA-binding domain superfamily/Winged helix DNA-binding domain"/>
    <property type="match status" value="1"/>
</dbReference>
<evidence type="ECO:0000313" key="5">
    <source>
        <dbReference type="Proteomes" id="UP000198505"/>
    </source>
</evidence>
<feature type="region of interest" description="Disordered" evidence="1">
    <location>
        <begin position="68"/>
        <end position="92"/>
    </location>
</feature>
<dbReference type="InterPro" id="IPR009004">
    <property type="entry name" value="Transposase_Mu_C"/>
</dbReference>
<dbReference type="Gene3D" id="3.30.420.10">
    <property type="entry name" value="Ribonuclease H-like superfamily/Ribonuclease H"/>
    <property type="match status" value="1"/>
</dbReference>
<keyword evidence="5" id="KW-1185">Reference proteome</keyword>
<protein>
    <submittedName>
        <fullName evidence="4">Putative transposase</fullName>
    </submittedName>
</protein>
<dbReference type="PROSITE" id="PS51702">
    <property type="entry name" value="HTH_MU"/>
    <property type="match status" value="1"/>
</dbReference>
<dbReference type="InterPro" id="IPR003314">
    <property type="entry name" value="Mu-type_HTH"/>
</dbReference>